<evidence type="ECO:0000256" key="8">
    <source>
        <dbReference type="PIRSR" id="PIRSR001399-1"/>
    </source>
</evidence>
<dbReference type="PANTHER" id="PTHR21272:SF3">
    <property type="entry name" value="CATABOLIC 3-DEHYDROQUINASE"/>
    <property type="match status" value="1"/>
</dbReference>
<feature type="binding site" evidence="7 9">
    <location>
        <position position="87"/>
    </location>
    <ligand>
        <name>substrate</name>
    </ligand>
</feature>
<feature type="binding site" evidence="7 9">
    <location>
        <begin position="101"/>
        <end position="102"/>
    </location>
    <ligand>
        <name>substrate</name>
    </ligand>
</feature>
<dbReference type="CDD" id="cd00466">
    <property type="entry name" value="DHQase_II"/>
    <property type="match status" value="1"/>
</dbReference>
<keyword evidence="6 7" id="KW-0456">Lyase</keyword>
<protein>
    <recommendedName>
        <fullName evidence="5 7">3-dehydroquinate dehydratase</fullName>
        <shortName evidence="7">3-dehydroquinase</shortName>
        <ecNumber evidence="5 7">4.2.1.10</ecNumber>
    </recommendedName>
    <alternativeName>
        <fullName evidence="7">Type II DHQase</fullName>
    </alternativeName>
</protein>
<dbReference type="GO" id="GO:0008652">
    <property type="term" value="P:amino acid biosynthetic process"/>
    <property type="evidence" value="ECO:0007669"/>
    <property type="project" value="UniProtKB-KW"/>
</dbReference>
<reference evidence="11 12" key="1">
    <citation type="submission" date="2016-10" db="EMBL/GenBank/DDBJ databases">
        <authorList>
            <person name="de Groot N.N."/>
        </authorList>
    </citation>
    <scope>NUCLEOTIDE SEQUENCE [LARGE SCALE GENOMIC DNA]</scope>
    <source>
        <strain evidence="11 12">DSM 23995</strain>
    </source>
</reference>
<feature type="binding site" evidence="7 9">
    <location>
        <position position="80"/>
    </location>
    <ligand>
        <name>substrate</name>
    </ligand>
</feature>
<dbReference type="Pfam" id="PF01220">
    <property type="entry name" value="DHquinase_II"/>
    <property type="match status" value="1"/>
</dbReference>
<keyword evidence="7" id="KW-0057">Aromatic amino acid biosynthesis</keyword>
<dbReference type="OrthoDB" id="9790793at2"/>
<feature type="binding site" evidence="7 9">
    <location>
        <position position="111"/>
    </location>
    <ligand>
        <name>substrate</name>
    </ligand>
</feature>
<dbReference type="PROSITE" id="PS01029">
    <property type="entry name" value="DEHYDROQUINASE_II"/>
    <property type="match status" value="1"/>
</dbReference>
<dbReference type="Proteomes" id="UP000199516">
    <property type="component" value="Unassembled WGS sequence"/>
</dbReference>
<organism evidence="11 12">
    <name type="scientific">Alteribacillus iranensis</name>
    <dbReference type="NCBI Taxonomy" id="930128"/>
    <lineage>
        <taxon>Bacteria</taxon>
        <taxon>Bacillati</taxon>
        <taxon>Bacillota</taxon>
        <taxon>Bacilli</taxon>
        <taxon>Bacillales</taxon>
        <taxon>Bacillaceae</taxon>
        <taxon>Alteribacillus</taxon>
    </lineage>
</organism>
<keyword evidence="7" id="KW-0028">Amino-acid biosynthesis</keyword>
<proteinExistence type="inferred from homology"/>
<dbReference type="PIRSF" id="PIRSF001399">
    <property type="entry name" value="DHquinase_II"/>
    <property type="match status" value="1"/>
</dbReference>
<evidence type="ECO:0000313" key="12">
    <source>
        <dbReference type="Proteomes" id="UP000199516"/>
    </source>
</evidence>
<evidence type="ECO:0000256" key="7">
    <source>
        <dbReference type="HAMAP-Rule" id="MF_00169"/>
    </source>
</evidence>
<dbReference type="PANTHER" id="PTHR21272">
    <property type="entry name" value="CATABOLIC 3-DEHYDROQUINASE"/>
    <property type="match status" value="1"/>
</dbReference>
<dbReference type="UniPathway" id="UPA00053">
    <property type="reaction ID" value="UER00086"/>
</dbReference>
<evidence type="ECO:0000256" key="6">
    <source>
        <dbReference type="ARBA" id="ARBA00023239"/>
    </source>
</evidence>
<dbReference type="InterPro" id="IPR018509">
    <property type="entry name" value="DHquinase_II_CS"/>
</dbReference>
<comment type="pathway">
    <text evidence="2 7">Metabolic intermediate biosynthesis; chorismate biosynthesis; chorismate from D-erythrose 4-phosphate and phosphoenolpyruvate: step 3/7.</text>
</comment>
<sequence length="146" mass="16342">MKRVLVIHGPNLNMLGKREPEVYGGETLTDLNEKLYKAADQRNVQLECRQSNYEGEIIEWIHRAEEEADAIIINPGAFTHYSYAIRDAAASINKTIIEVHLSNIYKRETFRHESVIAPVVAGQISGFGSKGYILALEAIAGEDNNE</sequence>
<evidence type="ECO:0000256" key="1">
    <source>
        <dbReference type="ARBA" id="ARBA00001864"/>
    </source>
</evidence>
<gene>
    <name evidence="7" type="primary">aroQ</name>
    <name evidence="11" type="ORF">SAMN05192532_101230</name>
</gene>
<comment type="similarity">
    <text evidence="3 7">Belongs to the type-II 3-dehydroquinase family.</text>
</comment>
<feature type="active site" description="Proton donor" evidence="7 8">
    <location>
        <position position="100"/>
    </location>
</feature>
<dbReference type="AlphaFoldDB" id="A0A1I1ZGN0"/>
<evidence type="ECO:0000256" key="3">
    <source>
        <dbReference type="ARBA" id="ARBA00011037"/>
    </source>
</evidence>
<evidence type="ECO:0000256" key="9">
    <source>
        <dbReference type="PIRSR" id="PIRSR001399-2"/>
    </source>
</evidence>
<comment type="function">
    <text evidence="7">Catalyzes a trans-dehydration via an enolate intermediate.</text>
</comment>
<evidence type="ECO:0000256" key="4">
    <source>
        <dbReference type="ARBA" id="ARBA00011193"/>
    </source>
</evidence>
<feature type="active site" description="Proton acceptor" evidence="7 8">
    <location>
        <position position="23"/>
    </location>
</feature>
<feature type="binding site" evidence="7 9">
    <location>
        <position position="74"/>
    </location>
    <ligand>
        <name>substrate</name>
    </ligand>
</feature>
<dbReference type="GO" id="GO:0003855">
    <property type="term" value="F:3-dehydroquinate dehydratase activity"/>
    <property type="evidence" value="ECO:0007669"/>
    <property type="project" value="UniProtKB-UniRule"/>
</dbReference>
<dbReference type="NCBIfam" id="NF003806">
    <property type="entry name" value="PRK05395.1-3"/>
    <property type="match status" value="1"/>
</dbReference>
<dbReference type="SUPFAM" id="SSF52304">
    <property type="entry name" value="Type II 3-dehydroquinate dehydratase"/>
    <property type="match status" value="1"/>
</dbReference>
<dbReference type="NCBIfam" id="NF003805">
    <property type="entry name" value="PRK05395.1-2"/>
    <property type="match status" value="1"/>
</dbReference>
<dbReference type="EMBL" id="FONT01000001">
    <property type="protein sequence ID" value="SFE30805.1"/>
    <property type="molecule type" value="Genomic_DNA"/>
</dbReference>
<dbReference type="NCBIfam" id="NF003807">
    <property type="entry name" value="PRK05395.1-4"/>
    <property type="match status" value="1"/>
</dbReference>
<dbReference type="HAMAP" id="MF_00169">
    <property type="entry name" value="AroQ"/>
    <property type="match status" value="1"/>
</dbReference>
<evidence type="ECO:0000313" key="11">
    <source>
        <dbReference type="EMBL" id="SFE30805.1"/>
    </source>
</evidence>
<dbReference type="InterPro" id="IPR036441">
    <property type="entry name" value="DHquinase_II_sf"/>
</dbReference>
<accession>A0A1I1ZGN0</accession>
<name>A0A1I1ZGN0_9BACI</name>
<dbReference type="Gene3D" id="3.40.50.9100">
    <property type="entry name" value="Dehydroquinase, class II"/>
    <property type="match status" value="1"/>
</dbReference>
<evidence type="ECO:0000256" key="5">
    <source>
        <dbReference type="ARBA" id="ARBA00012060"/>
    </source>
</evidence>
<dbReference type="STRING" id="930128.SAMN05192532_101230"/>
<comment type="catalytic activity">
    <reaction evidence="1 7">
        <text>3-dehydroquinate = 3-dehydroshikimate + H2O</text>
        <dbReference type="Rhea" id="RHEA:21096"/>
        <dbReference type="ChEBI" id="CHEBI:15377"/>
        <dbReference type="ChEBI" id="CHEBI:16630"/>
        <dbReference type="ChEBI" id="CHEBI:32364"/>
        <dbReference type="EC" id="4.2.1.10"/>
    </reaction>
</comment>
<comment type="subunit">
    <text evidence="4 7">Homododecamer.</text>
</comment>
<dbReference type="NCBIfam" id="TIGR01088">
    <property type="entry name" value="aroQ"/>
    <property type="match status" value="1"/>
</dbReference>
<keyword evidence="12" id="KW-1185">Reference proteome</keyword>
<dbReference type="InterPro" id="IPR001874">
    <property type="entry name" value="DHquinase_II"/>
</dbReference>
<dbReference type="GO" id="GO:0009423">
    <property type="term" value="P:chorismate biosynthetic process"/>
    <property type="evidence" value="ECO:0007669"/>
    <property type="project" value="UniProtKB-UniRule"/>
</dbReference>
<dbReference type="RefSeq" id="WP_091656274.1">
    <property type="nucleotide sequence ID" value="NZ_FONT01000001.1"/>
</dbReference>
<dbReference type="EC" id="4.2.1.10" evidence="5 7"/>
<dbReference type="GO" id="GO:0019631">
    <property type="term" value="P:quinate catabolic process"/>
    <property type="evidence" value="ECO:0007669"/>
    <property type="project" value="TreeGrafter"/>
</dbReference>
<dbReference type="GO" id="GO:0009073">
    <property type="term" value="P:aromatic amino acid family biosynthetic process"/>
    <property type="evidence" value="ECO:0007669"/>
    <property type="project" value="UniProtKB-KW"/>
</dbReference>
<evidence type="ECO:0000256" key="2">
    <source>
        <dbReference type="ARBA" id="ARBA00004902"/>
    </source>
</evidence>
<feature type="site" description="Transition state stabilizer" evidence="7 10">
    <location>
        <position position="18"/>
    </location>
</feature>
<evidence type="ECO:0000256" key="10">
    <source>
        <dbReference type="PIRSR" id="PIRSR001399-3"/>
    </source>
</evidence>